<dbReference type="Pfam" id="PF17761">
    <property type="entry name" value="DUF1016_N"/>
    <property type="match status" value="1"/>
</dbReference>
<dbReference type="PANTHER" id="PTHR30547">
    <property type="entry name" value="UNCHARACTERIZED PROTEIN YHCG-RELATED"/>
    <property type="match status" value="1"/>
</dbReference>
<organism evidence="3 4">
    <name type="scientific">Trichoplax adhaerens</name>
    <name type="common">Trichoplax reptans</name>
    <dbReference type="NCBI Taxonomy" id="10228"/>
    <lineage>
        <taxon>Eukaryota</taxon>
        <taxon>Metazoa</taxon>
        <taxon>Placozoa</taxon>
        <taxon>Uniplacotomia</taxon>
        <taxon>Trichoplacea</taxon>
        <taxon>Trichoplacidae</taxon>
        <taxon>Trichoplax</taxon>
    </lineage>
</organism>
<protein>
    <recommendedName>
        <fullName evidence="5">YhcG PDDEXK nuclease domain-containing protein</fullName>
    </recommendedName>
</protein>
<dbReference type="KEGG" id="tad:TRIADDRAFT_63070"/>
<feature type="domain" description="YhcG PDDEXK nuclease" evidence="1">
    <location>
        <begin position="90"/>
        <end position="242"/>
    </location>
</feature>
<dbReference type="PANTHER" id="PTHR30547:SF0">
    <property type="entry name" value="BLR8175 PROTEIN"/>
    <property type="match status" value="1"/>
</dbReference>
<feature type="domain" description="YhcG N-terminal" evidence="2">
    <location>
        <begin position="1"/>
        <end position="67"/>
    </location>
</feature>
<dbReference type="InterPro" id="IPR041527">
    <property type="entry name" value="YhcG_N"/>
</dbReference>
<dbReference type="InterPro" id="IPR011856">
    <property type="entry name" value="tRNA_endonuc-like_dom_sf"/>
</dbReference>
<dbReference type="Proteomes" id="UP000009022">
    <property type="component" value="Unassembled WGS sequence"/>
</dbReference>
<accession>B3SFT8</accession>
<evidence type="ECO:0000313" key="4">
    <source>
        <dbReference type="Proteomes" id="UP000009022"/>
    </source>
</evidence>
<reference evidence="3 4" key="1">
    <citation type="journal article" date="2008" name="Nature">
        <title>The Trichoplax genome and the nature of placozoans.</title>
        <authorList>
            <person name="Srivastava M."/>
            <person name="Begovic E."/>
            <person name="Chapman J."/>
            <person name="Putnam N.H."/>
            <person name="Hellsten U."/>
            <person name="Kawashima T."/>
            <person name="Kuo A."/>
            <person name="Mitros T."/>
            <person name="Salamov A."/>
            <person name="Carpenter M.L."/>
            <person name="Signorovitch A.Y."/>
            <person name="Moreno M.A."/>
            <person name="Kamm K."/>
            <person name="Grimwood J."/>
            <person name="Schmutz J."/>
            <person name="Shapiro H."/>
            <person name="Grigoriev I.V."/>
            <person name="Buss L.W."/>
            <person name="Schierwater B."/>
            <person name="Dellaporta S.L."/>
            <person name="Rokhsar D.S."/>
        </authorList>
    </citation>
    <scope>NUCLEOTIDE SEQUENCE [LARGE SCALE GENOMIC DNA]</scope>
    <source>
        <strain evidence="3 4">Grell-BS-1999</strain>
    </source>
</reference>
<sequence>MRNFAEEYKDIQIVQRLVAQLPWGHNVVLIDKVPDKTKREFYIKSSIKHGWSRNVMLMHIESSLYERKGRGVTNFDKNLPSLESDLAKGLMKDPYCFDFLSATDDAHEREIEKGLIVHIQKFLLELGEGFAFVGNQYHLEVGNKDFYVDMLFYNLKLRCYFVIELKTTEFKPEYSGKLNFYLSVIDDKLKHKDDKPSIGLILCKSKNKVIAEYALEGIEKPIGVSNYKFTKQLTDQLKETLPTVEKLEEELSKDIEKIDEGEEDE</sequence>
<evidence type="ECO:0000259" key="2">
    <source>
        <dbReference type="Pfam" id="PF17761"/>
    </source>
</evidence>
<gene>
    <name evidence="3" type="ORF">TRIADDRAFT_63070</name>
</gene>
<dbReference type="InParanoid" id="B3SFT8"/>
<dbReference type="RefSeq" id="XP_002119107.1">
    <property type="nucleotide sequence ID" value="XM_002119071.1"/>
</dbReference>
<dbReference type="HOGENOM" id="CLU_046640_3_0_1"/>
<evidence type="ECO:0008006" key="5">
    <source>
        <dbReference type="Google" id="ProtNLM"/>
    </source>
</evidence>
<evidence type="ECO:0000259" key="1">
    <source>
        <dbReference type="Pfam" id="PF06250"/>
    </source>
</evidence>
<keyword evidence="4" id="KW-1185">Reference proteome</keyword>
<dbReference type="eggNOG" id="ENOG502S6DJ">
    <property type="taxonomic scope" value="Eukaryota"/>
</dbReference>
<dbReference type="GeneID" id="6760321"/>
<evidence type="ECO:0000313" key="3">
    <source>
        <dbReference type="EMBL" id="EDV18407.1"/>
    </source>
</evidence>
<dbReference type="OrthoDB" id="8184859at2759"/>
<dbReference type="Gene3D" id="3.40.1350.10">
    <property type="match status" value="1"/>
</dbReference>
<dbReference type="Pfam" id="PF06250">
    <property type="entry name" value="YhcG_C"/>
    <property type="match status" value="1"/>
</dbReference>
<proteinExistence type="predicted"/>
<dbReference type="CTD" id="6760321"/>
<dbReference type="GO" id="GO:0003676">
    <property type="term" value="F:nucleic acid binding"/>
    <property type="evidence" value="ECO:0007669"/>
    <property type="project" value="InterPro"/>
</dbReference>
<dbReference type="EMBL" id="DS986652">
    <property type="protein sequence ID" value="EDV18407.1"/>
    <property type="molecule type" value="Genomic_DNA"/>
</dbReference>
<dbReference type="AlphaFoldDB" id="B3SFT8"/>
<name>B3SFT8_TRIAD</name>
<dbReference type="InterPro" id="IPR009362">
    <property type="entry name" value="YhcG_C"/>
</dbReference>
<dbReference type="InterPro" id="IPR053148">
    <property type="entry name" value="PD-DEXK-like_domain"/>
</dbReference>